<proteinExistence type="inferred from homology"/>
<dbReference type="Gene3D" id="3.40.50.720">
    <property type="entry name" value="NAD(P)-binding Rossmann-like Domain"/>
    <property type="match status" value="1"/>
</dbReference>
<keyword evidence="2" id="KW-1185">Reference proteome</keyword>
<dbReference type="Pfam" id="PF01118">
    <property type="entry name" value="Semialdhyde_dh"/>
    <property type="match status" value="1"/>
</dbReference>
<organism evidence="1 2">
    <name type="scientific">Aliikangiella maris</name>
    <dbReference type="NCBI Taxonomy" id="3162458"/>
    <lineage>
        <taxon>Bacteria</taxon>
        <taxon>Pseudomonadati</taxon>
        <taxon>Pseudomonadota</taxon>
        <taxon>Gammaproteobacteria</taxon>
        <taxon>Oceanospirillales</taxon>
        <taxon>Pleioneaceae</taxon>
        <taxon>Aliikangiella</taxon>
    </lineage>
</organism>
<dbReference type="InterPro" id="IPR000534">
    <property type="entry name" value="Semialdehyde_DH_NAD-bd"/>
</dbReference>
<dbReference type="Gene3D" id="3.30.360.10">
    <property type="entry name" value="Dihydrodipicolinate Reductase, domain 2"/>
    <property type="match status" value="1"/>
</dbReference>
<dbReference type="EMBL" id="JBEVCJ010000001">
    <property type="protein sequence ID" value="MET1253560.1"/>
    <property type="molecule type" value="Genomic_DNA"/>
</dbReference>
<dbReference type="SUPFAM" id="SSF55347">
    <property type="entry name" value="Glyceraldehyde-3-phosphate dehydrogenase-like, C-terminal domain"/>
    <property type="match status" value="1"/>
</dbReference>
<dbReference type="PANTHER" id="PTHR32338">
    <property type="entry name" value="N-ACETYL-GAMMA-GLUTAMYL-PHOSPHATE REDUCTASE, CHLOROPLASTIC-RELATED-RELATED"/>
    <property type="match status" value="1"/>
</dbReference>
<name>A0ABV2BNP0_9GAMM</name>
<dbReference type="NCBIfam" id="TIGR01850">
    <property type="entry name" value="argC"/>
    <property type="match status" value="1"/>
</dbReference>
<gene>
    <name evidence="1" type="primary">argC</name>
    <name evidence="1" type="ORF">ABVT43_00320</name>
</gene>
<dbReference type="CDD" id="cd24149">
    <property type="entry name" value="AGPR_N_ARG5_6_like"/>
    <property type="match status" value="1"/>
</dbReference>
<protein>
    <submittedName>
        <fullName evidence="1">N-acetyl-gamma-glutamyl-phosphate reductase</fullName>
        <ecNumber evidence="1">1.2.1.38</ecNumber>
    </submittedName>
</protein>
<reference evidence="1 2" key="1">
    <citation type="submission" date="2024-06" db="EMBL/GenBank/DDBJ databases">
        <authorList>
            <person name="Li F."/>
        </authorList>
    </citation>
    <scope>NUCLEOTIDE SEQUENCE [LARGE SCALE GENOMIC DNA]</scope>
    <source>
        <strain evidence="1 2">GXAS 311</strain>
    </source>
</reference>
<dbReference type="InterPro" id="IPR050085">
    <property type="entry name" value="AGPR"/>
</dbReference>
<keyword evidence="1" id="KW-0560">Oxidoreductase</keyword>
<dbReference type="Pfam" id="PF22698">
    <property type="entry name" value="Semialdhyde_dhC_1"/>
    <property type="match status" value="1"/>
</dbReference>
<dbReference type="Proteomes" id="UP001548189">
    <property type="component" value="Unassembled WGS sequence"/>
</dbReference>
<evidence type="ECO:0000313" key="1">
    <source>
        <dbReference type="EMBL" id="MET1253560.1"/>
    </source>
</evidence>
<sequence>MTHQNSTYKLGIVGVRGYVGKELLAIVEQHPHLEIAWVSSRQLAGKPLSELGLTDLLGTEQQQILIENLSPVQVAERKTDIIVLALPNGLAKLFVDAIEQHNNCQVIIDLSADYRFDSQWLYSVPEIHNIKQGQAELKKPLKISNPGCYATAMQLAIAPIKDLIKGHAHCFGVSGYSGAGTTPSPNNDPDNLHENIIGYKLVEHLHEREVSEKLDCAISFSPHVASFFRGINMTVQLRFKQPQKPHTLFNRFNDFYAMHELVRCQPEIPTIQQVVNTPYCVIGGLTVSKNGNRATIISCLDNLLKGAASQAIQNINLALGFDTSTGLTN</sequence>
<dbReference type="EC" id="1.2.1.38" evidence="1"/>
<dbReference type="InterPro" id="IPR058924">
    <property type="entry name" value="AGPR_dimerisation_dom"/>
</dbReference>
<dbReference type="PROSITE" id="PS01224">
    <property type="entry name" value="ARGC"/>
    <property type="match status" value="1"/>
</dbReference>
<dbReference type="InterPro" id="IPR036291">
    <property type="entry name" value="NAD(P)-bd_dom_sf"/>
</dbReference>
<dbReference type="SUPFAM" id="SSF51735">
    <property type="entry name" value="NAD(P)-binding Rossmann-fold domains"/>
    <property type="match status" value="1"/>
</dbReference>
<evidence type="ECO:0000313" key="2">
    <source>
        <dbReference type="Proteomes" id="UP001548189"/>
    </source>
</evidence>
<dbReference type="SMART" id="SM00859">
    <property type="entry name" value="Semialdhyde_dh"/>
    <property type="match status" value="1"/>
</dbReference>
<dbReference type="PANTHER" id="PTHR32338:SF10">
    <property type="entry name" value="N-ACETYL-GAMMA-GLUTAMYL-PHOSPHATE REDUCTASE, CHLOROPLASTIC-RELATED"/>
    <property type="match status" value="1"/>
</dbReference>
<accession>A0ABV2BNP0</accession>
<dbReference type="GO" id="GO:0003942">
    <property type="term" value="F:N-acetyl-gamma-glutamyl-phosphate reductase activity"/>
    <property type="evidence" value="ECO:0007669"/>
    <property type="project" value="UniProtKB-EC"/>
</dbReference>
<comment type="caution">
    <text evidence="1">The sequence shown here is derived from an EMBL/GenBank/DDBJ whole genome shotgun (WGS) entry which is preliminary data.</text>
</comment>
<dbReference type="InterPro" id="IPR000706">
    <property type="entry name" value="AGPR_type-1"/>
</dbReference>
<dbReference type="HAMAP" id="MF_00150">
    <property type="entry name" value="ArgC_type1"/>
    <property type="match status" value="1"/>
</dbReference>
<dbReference type="InterPro" id="IPR023013">
    <property type="entry name" value="AGPR_AS"/>
</dbReference>